<dbReference type="Pfam" id="PF12833">
    <property type="entry name" value="HTH_18"/>
    <property type="match status" value="1"/>
</dbReference>
<evidence type="ECO:0000256" key="2">
    <source>
        <dbReference type="ARBA" id="ARBA00023125"/>
    </source>
</evidence>
<dbReference type="InterPro" id="IPR009057">
    <property type="entry name" value="Homeodomain-like_sf"/>
</dbReference>
<dbReference type="EMBL" id="FRFD01000014">
    <property type="protein sequence ID" value="SHO53650.1"/>
    <property type="molecule type" value="Genomic_DNA"/>
</dbReference>
<dbReference type="Gene3D" id="1.10.10.60">
    <property type="entry name" value="Homeodomain-like"/>
    <property type="match status" value="1"/>
</dbReference>
<accession>A0A1M7YM27</accession>
<evidence type="ECO:0000313" key="5">
    <source>
        <dbReference type="EMBL" id="SHO53650.1"/>
    </source>
</evidence>
<dbReference type="RefSeq" id="WP_073590846.1">
    <property type="nucleotide sequence ID" value="NZ_FRFD01000014.1"/>
</dbReference>
<dbReference type="STRING" id="1121345.SAMN02745217_04214"/>
<dbReference type="PANTHER" id="PTHR47893">
    <property type="entry name" value="REGULATORY PROTEIN PCHR"/>
    <property type="match status" value="1"/>
</dbReference>
<name>A0A1M7YM27_9FIRM</name>
<evidence type="ECO:0000259" key="4">
    <source>
        <dbReference type="PROSITE" id="PS01124"/>
    </source>
</evidence>
<dbReference type="SUPFAM" id="SSF46689">
    <property type="entry name" value="Homeodomain-like"/>
    <property type="match status" value="1"/>
</dbReference>
<dbReference type="Proteomes" id="UP000184612">
    <property type="component" value="Unassembled WGS sequence"/>
</dbReference>
<dbReference type="PROSITE" id="PS01124">
    <property type="entry name" value="HTH_ARAC_FAMILY_2"/>
    <property type="match status" value="1"/>
</dbReference>
<feature type="domain" description="HTH araC/xylS-type" evidence="4">
    <location>
        <begin position="216"/>
        <end position="315"/>
    </location>
</feature>
<keyword evidence="1" id="KW-0805">Transcription regulation</keyword>
<gene>
    <name evidence="5" type="ORF">SAMN02745217_04214</name>
</gene>
<dbReference type="GO" id="GO:0003700">
    <property type="term" value="F:DNA-binding transcription factor activity"/>
    <property type="evidence" value="ECO:0007669"/>
    <property type="project" value="InterPro"/>
</dbReference>
<dbReference type="OrthoDB" id="9772607at2"/>
<dbReference type="InterPro" id="IPR020449">
    <property type="entry name" value="Tscrpt_reg_AraC-type_HTH"/>
</dbReference>
<dbReference type="SMART" id="SM00342">
    <property type="entry name" value="HTH_ARAC"/>
    <property type="match status" value="1"/>
</dbReference>
<reference evidence="5 6" key="1">
    <citation type="submission" date="2016-12" db="EMBL/GenBank/DDBJ databases">
        <authorList>
            <person name="Song W.-J."/>
            <person name="Kurnit D.M."/>
        </authorList>
    </citation>
    <scope>NUCLEOTIDE SEQUENCE [LARGE SCALE GENOMIC DNA]</scope>
    <source>
        <strain evidence="5 6">DSM 12503</strain>
    </source>
</reference>
<dbReference type="InterPro" id="IPR053142">
    <property type="entry name" value="PchR_regulatory_protein"/>
</dbReference>
<dbReference type="PANTHER" id="PTHR47893:SF1">
    <property type="entry name" value="REGULATORY PROTEIN PCHR"/>
    <property type="match status" value="1"/>
</dbReference>
<dbReference type="PRINTS" id="PR00032">
    <property type="entry name" value="HTHARAC"/>
</dbReference>
<keyword evidence="3" id="KW-0804">Transcription</keyword>
<keyword evidence="2 5" id="KW-0238">DNA-binding</keyword>
<keyword evidence="6" id="KW-1185">Reference proteome</keyword>
<sequence>MQSNIILGESQLVPLMETEECCIYQMKNESGEGIMTMYQVFPGVSISYNDYHMGFCDSTFVTNRNLLCIDHCREGRLEYLSGQGTYSYVEAGDLKLDRRISHQGHFEFPLSHYHGLMITFDMDLAAEALPKEMKDFPVNLAFLQKKYCGGEHPMIIHNAPSIEHIFSELYMVPVKIRLPYFKIKIFELLLYLDALELPQNQEEKPYFYKSQVEKIKAMQKLMTENAEKHFTQEELSERFDIPLTPMKNCFKNVYGSPINTYMRVYRMNRAAVMLKNQKDMTVTEIAGCLGYDSPSKFAVAFKAVMGKSPLEYRNTFGLNGMI</sequence>
<dbReference type="AlphaFoldDB" id="A0A1M7YM27"/>
<dbReference type="GO" id="GO:0043565">
    <property type="term" value="F:sequence-specific DNA binding"/>
    <property type="evidence" value="ECO:0007669"/>
    <property type="project" value="InterPro"/>
</dbReference>
<evidence type="ECO:0000313" key="6">
    <source>
        <dbReference type="Proteomes" id="UP000184612"/>
    </source>
</evidence>
<evidence type="ECO:0000256" key="1">
    <source>
        <dbReference type="ARBA" id="ARBA00023015"/>
    </source>
</evidence>
<protein>
    <submittedName>
        <fullName evidence="5">AraC-type DNA-binding protein</fullName>
    </submittedName>
</protein>
<evidence type="ECO:0000256" key="3">
    <source>
        <dbReference type="ARBA" id="ARBA00023163"/>
    </source>
</evidence>
<dbReference type="InterPro" id="IPR018060">
    <property type="entry name" value="HTH_AraC"/>
</dbReference>
<organism evidence="5 6">
    <name type="scientific">Anaerocolumna xylanovorans DSM 12503</name>
    <dbReference type="NCBI Taxonomy" id="1121345"/>
    <lineage>
        <taxon>Bacteria</taxon>
        <taxon>Bacillati</taxon>
        <taxon>Bacillota</taxon>
        <taxon>Clostridia</taxon>
        <taxon>Lachnospirales</taxon>
        <taxon>Lachnospiraceae</taxon>
        <taxon>Anaerocolumna</taxon>
    </lineage>
</organism>
<proteinExistence type="predicted"/>